<dbReference type="InterPro" id="IPR026017">
    <property type="entry name" value="Lumazine-bd_dom"/>
</dbReference>
<keyword evidence="8" id="KW-0677">Repeat</keyword>
<evidence type="ECO:0000256" key="3">
    <source>
        <dbReference type="ARBA" id="ARBA00004887"/>
    </source>
</evidence>
<evidence type="ECO:0000256" key="5">
    <source>
        <dbReference type="ARBA" id="ARBA00013950"/>
    </source>
</evidence>
<keyword evidence="6" id="KW-0686">Riboflavin biosynthesis</keyword>
<dbReference type="NCBIfam" id="NF006767">
    <property type="entry name" value="PRK09289.1"/>
    <property type="match status" value="1"/>
</dbReference>
<gene>
    <name evidence="12" type="ORF">J2Z32_003361</name>
</gene>
<evidence type="ECO:0000313" key="12">
    <source>
        <dbReference type="EMBL" id="MBP1906697.1"/>
    </source>
</evidence>
<evidence type="ECO:0000256" key="8">
    <source>
        <dbReference type="ARBA" id="ARBA00022737"/>
    </source>
</evidence>
<keyword evidence="13" id="KW-1185">Reference proteome</keyword>
<evidence type="ECO:0000256" key="9">
    <source>
        <dbReference type="NCBIfam" id="TIGR00187"/>
    </source>
</evidence>
<name>A0ABS4FVU0_9BACL</name>
<evidence type="ECO:0000259" key="11">
    <source>
        <dbReference type="PROSITE" id="PS51177"/>
    </source>
</evidence>
<comment type="function">
    <text evidence="2">Catalyzes the dismutation of two molecules of 6,7-dimethyl-8-ribityllumazine, resulting in the formation of riboflavin and 5-amino-6-(D-ribitylamino)uracil.</text>
</comment>
<feature type="domain" description="Lumazine-binding" evidence="11">
    <location>
        <begin position="1"/>
        <end position="96"/>
    </location>
</feature>
<evidence type="ECO:0000256" key="4">
    <source>
        <dbReference type="ARBA" id="ARBA00012827"/>
    </source>
</evidence>
<dbReference type="PROSITE" id="PS51177">
    <property type="entry name" value="LUMAZINE_BIND"/>
    <property type="match status" value="2"/>
</dbReference>
<dbReference type="InterPro" id="IPR023366">
    <property type="entry name" value="ATP_synth_asu-like_sf"/>
</dbReference>
<dbReference type="SUPFAM" id="SSF63380">
    <property type="entry name" value="Riboflavin synthase domain-like"/>
    <property type="match status" value="2"/>
</dbReference>
<dbReference type="PIRSF" id="PIRSF000498">
    <property type="entry name" value="Riboflavin_syn_A"/>
    <property type="match status" value="1"/>
</dbReference>
<dbReference type="NCBIfam" id="NF009566">
    <property type="entry name" value="PRK13020.1"/>
    <property type="match status" value="1"/>
</dbReference>
<proteinExistence type="predicted"/>
<dbReference type="PANTHER" id="PTHR21098:SF12">
    <property type="entry name" value="RIBOFLAVIN SYNTHASE"/>
    <property type="match status" value="1"/>
</dbReference>
<dbReference type="InterPro" id="IPR001783">
    <property type="entry name" value="Lumazine-bd"/>
</dbReference>
<dbReference type="NCBIfam" id="TIGR00187">
    <property type="entry name" value="ribE"/>
    <property type="match status" value="1"/>
</dbReference>
<dbReference type="PANTHER" id="PTHR21098">
    <property type="entry name" value="RIBOFLAVIN SYNTHASE ALPHA CHAIN"/>
    <property type="match status" value="1"/>
</dbReference>
<keyword evidence="7 12" id="KW-0808">Transferase</keyword>
<evidence type="ECO:0000256" key="10">
    <source>
        <dbReference type="PROSITE-ProRule" id="PRU00524"/>
    </source>
</evidence>
<feature type="repeat" description="Lumazine-binding" evidence="10">
    <location>
        <begin position="1"/>
        <end position="96"/>
    </location>
</feature>
<dbReference type="EC" id="2.5.1.9" evidence="4 9"/>
<evidence type="ECO:0000313" key="13">
    <source>
        <dbReference type="Proteomes" id="UP001519272"/>
    </source>
</evidence>
<organism evidence="12 13">
    <name type="scientific">Paenibacillus turicensis</name>
    <dbReference type="NCBI Taxonomy" id="160487"/>
    <lineage>
        <taxon>Bacteria</taxon>
        <taxon>Bacillati</taxon>
        <taxon>Bacillota</taxon>
        <taxon>Bacilli</taxon>
        <taxon>Bacillales</taxon>
        <taxon>Paenibacillaceae</taxon>
        <taxon>Paenibacillus</taxon>
    </lineage>
</organism>
<dbReference type="Gene3D" id="2.40.30.20">
    <property type="match status" value="2"/>
</dbReference>
<evidence type="ECO:0000256" key="7">
    <source>
        <dbReference type="ARBA" id="ARBA00022679"/>
    </source>
</evidence>
<evidence type="ECO:0000256" key="1">
    <source>
        <dbReference type="ARBA" id="ARBA00000968"/>
    </source>
</evidence>
<evidence type="ECO:0000256" key="6">
    <source>
        <dbReference type="ARBA" id="ARBA00022619"/>
    </source>
</evidence>
<feature type="repeat" description="Lumazine-binding" evidence="10">
    <location>
        <begin position="97"/>
        <end position="194"/>
    </location>
</feature>
<accession>A0ABS4FVU0</accession>
<sequence>MFTGLVEEVGTMTGMRRQGEAMSLSIAAKHIMAGVQLGDSIAVNGVCLTVTHFTKEQFTVDVIPQTYRNSNLKDLKSGSKVNLERAMLAGARFGGHIVQGHVDGIGVITGLHRDGNAYVYEIKPNTRDIFKFLLPKGSITVDGISLTVSDVGEDKFTISIIPHTRAETVLQYKALGDTVNLESDIIGKYVAHLLHFKDSSVAEREGKVNESFLMEHGFV</sequence>
<dbReference type="RefSeq" id="WP_210090289.1">
    <property type="nucleotide sequence ID" value="NZ_JAGGKG010000017.1"/>
</dbReference>
<comment type="pathway">
    <text evidence="3">Cofactor biosynthesis; riboflavin biosynthesis; riboflavin from 2-hydroxy-3-oxobutyl phosphate and 5-amino-6-(D-ribitylamino)uracil: step 2/2.</text>
</comment>
<dbReference type="CDD" id="cd00402">
    <property type="entry name" value="Riboflavin_synthase_like"/>
    <property type="match status" value="1"/>
</dbReference>
<comment type="catalytic activity">
    <reaction evidence="1">
        <text>2 6,7-dimethyl-8-(1-D-ribityl)lumazine + H(+) = 5-amino-6-(D-ribitylamino)uracil + riboflavin</text>
        <dbReference type="Rhea" id="RHEA:20772"/>
        <dbReference type="ChEBI" id="CHEBI:15378"/>
        <dbReference type="ChEBI" id="CHEBI:15934"/>
        <dbReference type="ChEBI" id="CHEBI:57986"/>
        <dbReference type="ChEBI" id="CHEBI:58201"/>
        <dbReference type="EC" id="2.5.1.9"/>
    </reaction>
</comment>
<dbReference type="Proteomes" id="UP001519272">
    <property type="component" value="Unassembled WGS sequence"/>
</dbReference>
<dbReference type="InterPro" id="IPR017938">
    <property type="entry name" value="Riboflavin_synthase-like_b-brl"/>
</dbReference>
<reference evidence="12 13" key="1">
    <citation type="submission" date="2021-03" db="EMBL/GenBank/DDBJ databases">
        <title>Genomic Encyclopedia of Type Strains, Phase IV (KMG-IV): sequencing the most valuable type-strain genomes for metagenomic binning, comparative biology and taxonomic classification.</title>
        <authorList>
            <person name="Goeker M."/>
        </authorList>
    </citation>
    <scope>NUCLEOTIDE SEQUENCE [LARGE SCALE GENOMIC DNA]</scope>
    <source>
        <strain evidence="12 13">DSM 14349</strain>
    </source>
</reference>
<protein>
    <recommendedName>
        <fullName evidence="5 9">Riboflavin synthase</fullName>
        <ecNumber evidence="4 9">2.5.1.9</ecNumber>
    </recommendedName>
</protein>
<dbReference type="Pfam" id="PF00677">
    <property type="entry name" value="Lum_binding"/>
    <property type="match status" value="2"/>
</dbReference>
<dbReference type="EMBL" id="JAGGKG010000017">
    <property type="protein sequence ID" value="MBP1906697.1"/>
    <property type="molecule type" value="Genomic_DNA"/>
</dbReference>
<feature type="domain" description="Lumazine-binding" evidence="11">
    <location>
        <begin position="97"/>
        <end position="194"/>
    </location>
</feature>
<evidence type="ECO:0000256" key="2">
    <source>
        <dbReference type="ARBA" id="ARBA00002803"/>
    </source>
</evidence>
<comment type="caution">
    <text evidence="12">The sequence shown here is derived from an EMBL/GenBank/DDBJ whole genome shotgun (WGS) entry which is preliminary data.</text>
</comment>
<dbReference type="GO" id="GO:0004746">
    <property type="term" value="F:riboflavin synthase activity"/>
    <property type="evidence" value="ECO:0007669"/>
    <property type="project" value="UniProtKB-EC"/>
</dbReference>